<dbReference type="EMBL" id="KZ451982">
    <property type="protein sequence ID" value="PKA54301.1"/>
    <property type="molecule type" value="Genomic_DNA"/>
</dbReference>
<evidence type="ECO:0000313" key="2">
    <source>
        <dbReference type="Proteomes" id="UP000236161"/>
    </source>
</evidence>
<proteinExistence type="predicted"/>
<name>A0A2I0AFH4_9ASPA</name>
<evidence type="ECO:0000313" key="1">
    <source>
        <dbReference type="EMBL" id="PKA54301.1"/>
    </source>
</evidence>
<dbReference type="Proteomes" id="UP000236161">
    <property type="component" value="Unassembled WGS sequence"/>
</dbReference>
<protein>
    <submittedName>
        <fullName evidence="1">Uncharacterized protein</fullName>
    </submittedName>
</protein>
<reference evidence="1 2" key="1">
    <citation type="journal article" date="2017" name="Nature">
        <title>The Apostasia genome and the evolution of orchids.</title>
        <authorList>
            <person name="Zhang G.Q."/>
            <person name="Liu K.W."/>
            <person name="Li Z."/>
            <person name="Lohaus R."/>
            <person name="Hsiao Y.Y."/>
            <person name="Niu S.C."/>
            <person name="Wang J.Y."/>
            <person name="Lin Y.C."/>
            <person name="Xu Q."/>
            <person name="Chen L.J."/>
            <person name="Yoshida K."/>
            <person name="Fujiwara S."/>
            <person name="Wang Z.W."/>
            <person name="Zhang Y.Q."/>
            <person name="Mitsuda N."/>
            <person name="Wang M."/>
            <person name="Liu G.H."/>
            <person name="Pecoraro L."/>
            <person name="Huang H.X."/>
            <person name="Xiao X.J."/>
            <person name="Lin M."/>
            <person name="Wu X.Y."/>
            <person name="Wu W.L."/>
            <person name="Chen Y.Y."/>
            <person name="Chang S.B."/>
            <person name="Sakamoto S."/>
            <person name="Ohme-Takagi M."/>
            <person name="Yagi M."/>
            <person name="Zeng S.J."/>
            <person name="Shen C.Y."/>
            <person name="Yeh C.M."/>
            <person name="Luo Y.B."/>
            <person name="Tsai W.C."/>
            <person name="Van de Peer Y."/>
            <person name="Liu Z.J."/>
        </authorList>
    </citation>
    <scope>NUCLEOTIDE SEQUENCE [LARGE SCALE GENOMIC DNA]</scope>
    <source>
        <strain evidence="2">cv. Shenzhen</strain>
        <tissue evidence="1">Stem</tissue>
    </source>
</reference>
<dbReference type="AlphaFoldDB" id="A0A2I0AFH4"/>
<sequence>MTNKNDVKIENVFEYDLQERRIVQQIELISDLSWVLVCSDTELSIVDFGDDGMMRVLETLLRIHPERTAERMPTILSWQRSDISFPEEENRRIYQVSSVSSFWGRCLAKASIRSNLYFHDQN</sequence>
<accession>A0A2I0AFH4</accession>
<gene>
    <name evidence="1" type="ORF">AXF42_Ash000134</name>
</gene>
<keyword evidence="2" id="KW-1185">Reference proteome</keyword>
<organism evidence="1 2">
    <name type="scientific">Apostasia shenzhenica</name>
    <dbReference type="NCBI Taxonomy" id="1088818"/>
    <lineage>
        <taxon>Eukaryota</taxon>
        <taxon>Viridiplantae</taxon>
        <taxon>Streptophyta</taxon>
        <taxon>Embryophyta</taxon>
        <taxon>Tracheophyta</taxon>
        <taxon>Spermatophyta</taxon>
        <taxon>Magnoliopsida</taxon>
        <taxon>Liliopsida</taxon>
        <taxon>Asparagales</taxon>
        <taxon>Orchidaceae</taxon>
        <taxon>Apostasioideae</taxon>
        <taxon>Apostasia</taxon>
    </lineage>
</organism>